<dbReference type="InterPro" id="IPR005914">
    <property type="entry name" value="Acac_CoA_synth"/>
</dbReference>
<dbReference type="CDD" id="cd05943">
    <property type="entry name" value="AACS"/>
    <property type="match status" value="1"/>
</dbReference>
<evidence type="ECO:0000259" key="9">
    <source>
        <dbReference type="Pfam" id="PF16177"/>
    </source>
</evidence>
<evidence type="ECO:0000259" key="8">
    <source>
        <dbReference type="Pfam" id="PF00501"/>
    </source>
</evidence>
<dbReference type="InterPro" id="IPR032387">
    <property type="entry name" value="ACAS_N"/>
</dbReference>
<proteinExistence type="inferred from homology"/>
<comment type="subcellular location">
    <subcellularLocation>
        <location evidence="7">Cytoplasm</location>
        <location evidence="7">Cytosol</location>
    </subcellularLocation>
</comment>
<keyword evidence="11" id="KW-1185">Reference proteome</keyword>
<dbReference type="GO" id="GO:0030729">
    <property type="term" value="F:acetoacetate-CoA ligase activity"/>
    <property type="evidence" value="ECO:0007669"/>
    <property type="project" value="UniProtKB-UniRule"/>
</dbReference>
<evidence type="ECO:0000256" key="4">
    <source>
        <dbReference type="ARBA" id="ARBA00022598"/>
    </source>
</evidence>
<keyword evidence="4 7" id="KW-0436">Ligase</keyword>
<accession>A0A7R9QQ05</accession>
<evidence type="ECO:0000256" key="5">
    <source>
        <dbReference type="ARBA" id="ARBA00022741"/>
    </source>
</evidence>
<protein>
    <recommendedName>
        <fullName evidence="3 7">Acetoacetyl-CoA synthetase</fullName>
        <ecNumber evidence="2 7">6.2.1.16</ecNumber>
    </recommendedName>
</protein>
<evidence type="ECO:0000313" key="10">
    <source>
        <dbReference type="EMBL" id="CAD7652925.1"/>
    </source>
</evidence>
<dbReference type="InterPro" id="IPR042099">
    <property type="entry name" value="ANL_N_sf"/>
</dbReference>
<feature type="domain" description="AMP-dependent synthetase/ligase" evidence="8">
    <location>
        <begin position="106"/>
        <end position="436"/>
    </location>
</feature>
<evidence type="ECO:0000256" key="7">
    <source>
        <dbReference type="RuleBase" id="RU367019"/>
    </source>
</evidence>
<dbReference type="SUPFAM" id="SSF56801">
    <property type="entry name" value="Acetyl-CoA synthetase-like"/>
    <property type="match status" value="1"/>
</dbReference>
<keyword evidence="6 7" id="KW-0067">ATP-binding</keyword>
<gene>
    <name evidence="10" type="ORF">ONB1V03_LOCUS9583</name>
</gene>
<dbReference type="Pfam" id="PF16177">
    <property type="entry name" value="ACAS_N"/>
    <property type="match status" value="1"/>
</dbReference>
<comment type="function">
    <text evidence="7">Converts acetoacetate to acetoacetyl-CoA in the cytosol.</text>
</comment>
<dbReference type="AlphaFoldDB" id="A0A7R9QQ05"/>
<dbReference type="InterPro" id="IPR045851">
    <property type="entry name" value="AMP-bd_C_sf"/>
</dbReference>
<dbReference type="InterPro" id="IPR000873">
    <property type="entry name" value="AMP-dep_synth/lig_dom"/>
</dbReference>
<dbReference type="EC" id="6.2.1.16" evidence="2 7"/>
<dbReference type="GO" id="GO:0006631">
    <property type="term" value="P:fatty acid metabolic process"/>
    <property type="evidence" value="ECO:0007669"/>
    <property type="project" value="UniProtKB-UniRule"/>
</dbReference>
<evidence type="ECO:0000256" key="2">
    <source>
        <dbReference type="ARBA" id="ARBA00012988"/>
    </source>
</evidence>
<feature type="domain" description="Acetyl-coenzyme A synthetase N-terminal" evidence="9">
    <location>
        <begin position="45"/>
        <end position="102"/>
    </location>
</feature>
<dbReference type="OrthoDB" id="10253869at2759"/>
<dbReference type="Gene3D" id="3.30.300.30">
    <property type="match status" value="1"/>
</dbReference>
<reference evidence="10" key="1">
    <citation type="submission" date="2020-11" db="EMBL/GenBank/DDBJ databases">
        <authorList>
            <person name="Tran Van P."/>
        </authorList>
    </citation>
    <scope>NUCLEOTIDE SEQUENCE</scope>
</reference>
<dbReference type="PANTHER" id="PTHR42921:SF1">
    <property type="entry name" value="ACETOACETYL-COA SYNTHETASE"/>
    <property type="match status" value="1"/>
</dbReference>
<evidence type="ECO:0000256" key="3">
    <source>
        <dbReference type="ARBA" id="ARBA00015326"/>
    </source>
</evidence>
<dbReference type="NCBIfam" id="TIGR01217">
    <property type="entry name" value="ac_ac_CoA_syn"/>
    <property type="match status" value="1"/>
</dbReference>
<evidence type="ECO:0000256" key="6">
    <source>
        <dbReference type="ARBA" id="ARBA00022840"/>
    </source>
</evidence>
<keyword evidence="7" id="KW-0276">Fatty acid metabolism</keyword>
<comment type="catalytic activity">
    <reaction evidence="7">
        <text>acetoacetate + ATP + CoA = acetoacetyl-CoA + AMP + diphosphate</text>
        <dbReference type="Rhea" id="RHEA:16117"/>
        <dbReference type="ChEBI" id="CHEBI:13705"/>
        <dbReference type="ChEBI" id="CHEBI:30616"/>
        <dbReference type="ChEBI" id="CHEBI:33019"/>
        <dbReference type="ChEBI" id="CHEBI:57286"/>
        <dbReference type="ChEBI" id="CHEBI:57287"/>
        <dbReference type="ChEBI" id="CHEBI:456215"/>
        <dbReference type="EC" id="6.2.1.16"/>
    </reaction>
</comment>
<dbReference type="Pfam" id="PF00501">
    <property type="entry name" value="AMP-binding"/>
    <property type="match status" value="1"/>
</dbReference>
<dbReference type="GO" id="GO:0005829">
    <property type="term" value="C:cytosol"/>
    <property type="evidence" value="ECO:0007669"/>
    <property type="project" value="UniProtKB-SubCell"/>
</dbReference>
<organism evidence="10">
    <name type="scientific">Oppiella nova</name>
    <dbReference type="NCBI Taxonomy" id="334625"/>
    <lineage>
        <taxon>Eukaryota</taxon>
        <taxon>Metazoa</taxon>
        <taxon>Ecdysozoa</taxon>
        <taxon>Arthropoda</taxon>
        <taxon>Chelicerata</taxon>
        <taxon>Arachnida</taxon>
        <taxon>Acari</taxon>
        <taxon>Acariformes</taxon>
        <taxon>Sarcoptiformes</taxon>
        <taxon>Oribatida</taxon>
        <taxon>Brachypylina</taxon>
        <taxon>Oppioidea</taxon>
        <taxon>Oppiidae</taxon>
        <taxon>Oppiella</taxon>
    </lineage>
</organism>
<dbReference type="GO" id="GO:0005524">
    <property type="term" value="F:ATP binding"/>
    <property type="evidence" value="ECO:0007669"/>
    <property type="project" value="UniProtKB-UniRule"/>
</dbReference>
<dbReference type="EMBL" id="OC920894">
    <property type="protein sequence ID" value="CAD7652925.1"/>
    <property type="molecule type" value="Genomic_DNA"/>
</dbReference>
<dbReference type="PANTHER" id="PTHR42921">
    <property type="entry name" value="ACETOACETYL-COA SYNTHETASE"/>
    <property type="match status" value="1"/>
</dbReference>
<dbReference type="PROSITE" id="PS00455">
    <property type="entry name" value="AMP_BINDING"/>
    <property type="match status" value="1"/>
</dbReference>
<dbReference type="NCBIfam" id="NF002937">
    <property type="entry name" value="PRK03584.1"/>
    <property type="match status" value="1"/>
</dbReference>
<dbReference type="Proteomes" id="UP000728032">
    <property type="component" value="Unassembled WGS sequence"/>
</dbReference>
<dbReference type="InterPro" id="IPR020845">
    <property type="entry name" value="AMP-binding_CS"/>
</dbReference>
<evidence type="ECO:0000256" key="1">
    <source>
        <dbReference type="ARBA" id="ARBA00006432"/>
    </source>
</evidence>
<evidence type="ECO:0000313" key="11">
    <source>
        <dbReference type="Proteomes" id="UP000728032"/>
    </source>
</evidence>
<name>A0A7R9QQ05_9ACAR</name>
<dbReference type="EMBL" id="CAJPVJ010006069">
    <property type="protein sequence ID" value="CAG2170112.1"/>
    <property type="molecule type" value="Genomic_DNA"/>
</dbReference>
<sequence length="675" mass="75921">MVKMDTNNGTEESKLMWRPGMFGTTKMDVFRELINKKFSLKLTTYSDLYNWSVDNYWDFWEQFWSFANIMHSSPYERVVDRTKGIDEIPEWFVGSKLNYTRNVLEKVDNSDPNKVALFVVNEHNTDVQRVTFGQMKARVTALVSAMRKCGITAGDRVVGYLPNGREAVEAFLATSAIGAIWSSTSPDFGISGVLERLRQIKPKMLFSVDCVVYNGKRHNHLEKLSQLMSSLQSLKRVIISQLEVSDNNNNQLSEVLKAPECCTLEQFLSEAEPLKAIDYFEASFSHPLCILFSSGTTGDPKCLVHSVGGTLIQHLKEHILHGNMDSNDIMLFYTTTGWMMWNWMVSALATGAAIVLFDGSPFKPTATAIWDVIDRIGVTILGTSPKGLQTMEEMGLRPKNSHKLDRLHTILSTGAPLSHKSYEYVYESIKTDVLLGSISGGSDIISCFAGQNPTIPVHSTEIQARNLGMAVQCWDATGKDVRDQKGELVCVQPFPSMPTMFWNDPNGDKYRNAYFSHFKGVWTHGDFCLINGETNGIQMLGRSDGTLNPNGVRFGSSEIYGVMDLVDEVDDSVCVSQYNRKNEERVVLFLKLKDKHKFTSELVSRIKALIRDRLSPRHVPSVITEVPDIPYTINGKKIEVAIKMIIAGKEVSNKNAIANPESLEFFKNRKELENY</sequence>
<dbReference type="Gene3D" id="3.40.50.12780">
    <property type="entry name" value="N-terminal domain of ligase-like"/>
    <property type="match status" value="1"/>
</dbReference>
<comment type="similarity">
    <text evidence="1 7">Belongs to the ATP-dependent AMP-binding enzyme family.</text>
</comment>
<keyword evidence="5 7" id="KW-0547">Nucleotide-binding</keyword>
<keyword evidence="7" id="KW-0963">Cytoplasm</keyword>
<keyword evidence="7" id="KW-0443">Lipid metabolism</keyword>